<dbReference type="Gene3D" id="2.170.270.10">
    <property type="entry name" value="SET domain"/>
    <property type="match status" value="2"/>
</dbReference>
<feature type="region of interest" description="Disordered" evidence="1">
    <location>
        <begin position="144"/>
        <end position="170"/>
    </location>
</feature>
<protein>
    <recommendedName>
        <fullName evidence="2">SET domain-containing protein</fullName>
    </recommendedName>
</protein>
<organism evidence="3 4">
    <name type="scientific">Talaromyces pinophilus</name>
    <name type="common">Penicillium pinophilum</name>
    <dbReference type="NCBI Taxonomy" id="128442"/>
    <lineage>
        <taxon>Eukaryota</taxon>
        <taxon>Fungi</taxon>
        <taxon>Dikarya</taxon>
        <taxon>Ascomycota</taxon>
        <taxon>Pezizomycotina</taxon>
        <taxon>Eurotiomycetes</taxon>
        <taxon>Eurotiomycetidae</taxon>
        <taxon>Eurotiales</taxon>
        <taxon>Trichocomaceae</taxon>
        <taxon>Talaromyces</taxon>
        <taxon>Talaromyces sect. Talaromyces</taxon>
    </lineage>
</organism>
<dbReference type="AlphaFoldDB" id="A0A6V8HD59"/>
<dbReference type="Proteomes" id="UP000053095">
    <property type="component" value="Unassembled WGS sequence"/>
</dbReference>
<gene>
    <name evidence="3" type="ORF">TCE0_034r10284</name>
</gene>
<feature type="compositionally biased region" description="Polar residues" evidence="1">
    <location>
        <begin position="160"/>
        <end position="169"/>
    </location>
</feature>
<proteinExistence type="predicted"/>
<name>A0A6V8HD59_TALPI</name>
<evidence type="ECO:0000259" key="2">
    <source>
        <dbReference type="PROSITE" id="PS50280"/>
    </source>
</evidence>
<feature type="compositionally biased region" description="Low complexity" evidence="1">
    <location>
        <begin position="150"/>
        <end position="159"/>
    </location>
</feature>
<accession>A0A6V8HD59</accession>
<dbReference type="InterPro" id="IPR046341">
    <property type="entry name" value="SET_dom_sf"/>
</dbReference>
<dbReference type="SMART" id="SM00317">
    <property type="entry name" value="SET"/>
    <property type="match status" value="1"/>
</dbReference>
<sequence>MADDHPYLDLPIPKYAPIELRPTPGKGWGVFATRDIKRGSLIMKERAMFIIQKQSGNITEQDVYEAVERLSDSQMHIIACLSDNRPRELSNGMMDSGPLALAQIWGKNCFSLESGVEGRPFGDYVEQKRWGLFPCHSRFNHSCQPNAGVPESPESPSESQVGRNSTSSYAERDIAAGEEITISYKNGFRSRTLDERHRLLEFECSCTVCDRASKDPTFRQVSDLRRRLIRGLIYLLDGIDENSEYDDDDSHSRPVICDPIMRKAADNCDFPLSARLIYDLLLAVLTEAEGLLDIETAANTWTHVWRRACSFGTEENRKIAKLAVQQKTWIERLGMAFQLDGRADAADYWHTLAYRQVKGIKI</sequence>
<evidence type="ECO:0000313" key="4">
    <source>
        <dbReference type="Proteomes" id="UP000053095"/>
    </source>
</evidence>
<evidence type="ECO:0000256" key="1">
    <source>
        <dbReference type="SAM" id="MobiDB-lite"/>
    </source>
</evidence>
<dbReference type="SUPFAM" id="SSF82199">
    <property type="entry name" value="SET domain"/>
    <property type="match status" value="1"/>
</dbReference>
<keyword evidence="4" id="KW-1185">Reference proteome</keyword>
<dbReference type="InterPro" id="IPR001214">
    <property type="entry name" value="SET_dom"/>
</dbReference>
<comment type="caution">
    <text evidence="3">The sequence shown here is derived from an EMBL/GenBank/DDBJ whole genome shotgun (WGS) entry which is preliminary data.</text>
</comment>
<dbReference type="PANTHER" id="PTHR47332:SF4">
    <property type="entry name" value="SET DOMAIN-CONTAINING PROTEIN 5"/>
    <property type="match status" value="1"/>
</dbReference>
<dbReference type="EMBL" id="DF933830">
    <property type="protein sequence ID" value="GAM39056.1"/>
    <property type="molecule type" value="Genomic_DNA"/>
</dbReference>
<dbReference type="InterPro" id="IPR053185">
    <property type="entry name" value="SET_domain_protein"/>
</dbReference>
<dbReference type="PANTHER" id="PTHR47332">
    <property type="entry name" value="SET DOMAIN-CONTAINING PROTEIN 5"/>
    <property type="match status" value="1"/>
</dbReference>
<reference evidence="4" key="1">
    <citation type="journal article" date="2015" name="Genome Announc.">
        <title>Draft genome sequence of Talaromyces cellulolyticus strain Y-94, a source of lignocellulosic biomass-degrading enzymes.</title>
        <authorList>
            <person name="Fujii T."/>
            <person name="Koike H."/>
            <person name="Sawayama S."/>
            <person name="Yano S."/>
            <person name="Inoue H."/>
        </authorList>
    </citation>
    <scope>NUCLEOTIDE SEQUENCE [LARGE SCALE GENOMIC DNA]</scope>
    <source>
        <strain evidence="4">Y-94</strain>
    </source>
</reference>
<dbReference type="PROSITE" id="PS50280">
    <property type="entry name" value="SET"/>
    <property type="match status" value="1"/>
</dbReference>
<evidence type="ECO:0000313" key="3">
    <source>
        <dbReference type="EMBL" id="GAM39056.1"/>
    </source>
</evidence>
<dbReference type="Pfam" id="PF00856">
    <property type="entry name" value="SET"/>
    <property type="match status" value="1"/>
</dbReference>
<feature type="domain" description="SET" evidence="2">
    <location>
        <begin position="16"/>
        <end position="185"/>
    </location>
</feature>